<organism evidence="3 4">
    <name type="scientific">Rotaria sordida</name>
    <dbReference type="NCBI Taxonomy" id="392033"/>
    <lineage>
        <taxon>Eukaryota</taxon>
        <taxon>Metazoa</taxon>
        <taxon>Spiralia</taxon>
        <taxon>Gnathifera</taxon>
        <taxon>Rotifera</taxon>
        <taxon>Eurotatoria</taxon>
        <taxon>Bdelloidea</taxon>
        <taxon>Philodinida</taxon>
        <taxon>Philodinidae</taxon>
        <taxon>Rotaria</taxon>
    </lineage>
</organism>
<feature type="compositionally biased region" description="Low complexity" evidence="1">
    <location>
        <begin position="452"/>
        <end position="462"/>
    </location>
</feature>
<dbReference type="AlphaFoldDB" id="A0A814XK79"/>
<feature type="compositionally biased region" description="Low complexity" evidence="1">
    <location>
        <begin position="583"/>
        <end position="618"/>
    </location>
</feature>
<dbReference type="Proteomes" id="UP000663882">
    <property type="component" value="Unassembled WGS sequence"/>
</dbReference>
<dbReference type="InterPro" id="IPR041491">
    <property type="entry name" value="TRPM_SLOG"/>
</dbReference>
<dbReference type="InterPro" id="IPR050927">
    <property type="entry name" value="TRPM"/>
</dbReference>
<dbReference type="Gene3D" id="1.10.220.150">
    <property type="entry name" value="Arf GTPase activating protein"/>
    <property type="match status" value="1"/>
</dbReference>
<gene>
    <name evidence="3" type="ORF">RFH988_LOCUS25440</name>
</gene>
<dbReference type="InterPro" id="IPR038508">
    <property type="entry name" value="ArfGAP_dom_sf"/>
</dbReference>
<feature type="region of interest" description="Disordered" evidence="1">
    <location>
        <begin position="522"/>
        <end position="561"/>
    </location>
</feature>
<evidence type="ECO:0000313" key="3">
    <source>
        <dbReference type="EMBL" id="CAF1217127.1"/>
    </source>
</evidence>
<evidence type="ECO:0000259" key="2">
    <source>
        <dbReference type="Pfam" id="PF18139"/>
    </source>
</evidence>
<feature type="compositionally biased region" description="Polar residues" evidence="1">
    <location>
        <begin position="415"/>
        <end position="426"/>
    </location>
</feature>
<feature type="region of interest" description="Disordered" evidence="1">
    <location>
        <begin position="575"/>
        <end position="621"/>
    </location>
</feature>
<dbReference type="OrthoDB" id="10050890at2759"/>
<dbReference type="EMBL" id="CAJNOO010001935">
    <property type="protein sequence ID" value="CAF1217127.1"/>
    <property type="molecule type" value="Genomic_DNA"/>
</dbReference>
<dbReference type="PANTHER" id="PTHR13800">
    <property type="entry name" value="TRANSIENT RECEPTOR POTENTIAL CATION CHANNEL, SUBFAMILY M, MEMBER 6"/>
    <property type="match status" value="1"/>
</dbReference>
<reference evidence="3" key="1">
    <citation type="submission" date="2021-02" db="EMBL/GenBank/DDBJ databases">
        <authorList>
            <person name="Nowell W R."/>
        </authorList>
    </citation>
    <scope>NUCLEOTIDE SEQUENCE</scope>
</reference>
<feature type="region of interest" description="Disordered" evidence="1">
    <location>
        <begin position="376"/>
        <end position="462"/>
    </location>
</feature>
<feature type="compositionally biased region" description="Polar residues" evidence="1">
    <location>
        <begin position="433"/>
        <end position="444"/>
    </location>
</feature>
<dbReference type="GO" id="GO:0005886">
    <property type="term" value="C:plasma membrane"/>
    <property type="evidence" value="ECO:0007669"/>
    <property type="project" value="TreeGrafter"/>
</dbReference>
<feature type="compositionally biased region" description="Polar residues" evidence="1">
    <location>
        <begin position="546"/>
        <end position="561"/>
    </location>
</feature>
<name>A0A814XK79_9BILA</name>
<sequence>MSTMNMDDVNNSTIIQQAPSNFLFSNVNKILSTFVPAHHRRQSNELYKSIGVKSHGTITFADNKSNRAEFIRIPPDAPVMQVKELISTKWCHERPSLVISVTGGAKDYNMKPKLLRAFRRGLLKVASTTGAWIITGGMNTGIMKLVGEIVQINPNRHRPIHLIGIATWGCVAGSDQLDVHGTNVHYAKPHVEELNEAALEPNHTEFIFVDDGSVRKFGGEITFRASLEQAISGDFFAIRSNSDSSPTLPKLTPTTSFRSEQSDPIPVVLLVVEGGPNTVRTVHEAVVENNIPAVLFEGTGRCCDLFAKAVRLYKEYRLKFELSEEIPRVMQVGGNANAEAFCQQHGCETKDSQQKCSSRAAQLYREKLHQLATKAMKQYGTKSEHSHATSEKKEGDFFHEHSQPSTKTGGDDNVAISSHSSDQTEQQTERSSIDPNAFNNNGSVETLGPKKNNNWSTSTNSSEKGLKVLVHKKVTANFKEIERNIQEQEKFREEAEKQLEKDMANLKLAYQDINKKRELEEAKLKQSNSNKAEQTERLGTGFGNRRLNNNQFKPKSLSKNTDSFSADWEVIDRKTPTKEFESSGRNSSSYSNYGSSTTNSAGYSSSSKSTTQSFTSYSEANGDDAQKHFFNAKAISNDQFFNKDSNVISP</sequence>
<evidence type="ECO:0000313" key="4">
    <source>
        <dbReference type="Proteomes" id="UP000663882"/>
    </source>
</evidence>
<protein>
    <recommendedName>
        <fullName evidence="2">TRPM SLOG domain-containing protein</fullName>
    </recommendedName>
</protein>
<dbReference type="GO" id="GO:0005261">
    <property type="term" value="F:monoatomic cation channel activity"/>
    <property type="evidence" value="ECO:0007669"/>
    <property type="project" value="TreeGrafter"/>
</dbReference>
<dbReference type="PANTHER" id="PTHR13800:SF1">
    <property type="entry name" value="TRANSIENT RECEPTOR POTENTIAL CATION CHANNEL TRPM"/>
    <property type="match status" value="1"/>
</dbReference>
<feature type="compositionally biased region" description="Basic and acidic residues" evidence="1">
    <location>
        <begin position="382"/>
        <end position="402"/>
    </location>
</feature>
<dbReference type="Pfam" id="PF18139">
    <property type="entry name" value="LSDAT_euk"/>
    <property type="match status" value="1"/>
</dbReference>
<feature type="domain" description="TRPM SLOG" evidence="2">
    <location>
        <begin position="68"/>
        <end position="321"/>
    </location>
</feature>
<dbReference type="GO" id="GO:0030001">
    <property type="term" value="P:metal ion transport"/>
    <property type="evidence" value="ECO:0007669"/>
    <property type="project" value="TreeGrafter"/>
</dbReference>
<evidence type="ECO:0000256" key="1">
    <source>
        <dbReference type="SAM" id="MobiDB-lite"/>
    </source>
</evidence>
<proteinExistence type="predicted"/>
<comment type="caution">
    <text evidence="3">The sequence shown here is derived from an EMBL/GenBank/DDBJ whole genome shotgun (WGS) entry which is preliminary data.</text>
</comment>
<accession>A0A814XK79</accession>